<dbReference type="AlphaFoldDB" id="A0A7K3LT47"/>
<name>A0A7K3LT47_9ACTN</name>
<protein>
    <recommendedName>
        <fullName evidence="1">FtsK gamma domain-containing protein</fullName>
    </recommendedName>
</protein>
<organism evidence="2 3">
    <name type="scientific">Gordonia desulfuricans</name>
    <dbReference type="NCBI Taxonomy" id="89051"/>
    <lineage>
        <taxon>Bacteria</taxon>
        <taxon>Bacillati</taxon>
        <taxon>Actinomycetota</taxon>
        <taxon>Actinomycetes</taxon>
        <taxon>Mycobacteriales</taxon>
        <taxon>Gordoniaceae</taxon>
        <taxon>Gordonia</taxon>
    </lineage>
</organism>
<dbReference type="EMBL" id="JAADZU010000068">
    <property type="protein sequence ID" value="NDK91428.1"/>
    <property type="molecule type" value="Genomic_DNA"/>
</dbReference>
<keyword evidence="3" id="KW-1185">Reference proteome</keyword>
<evidence type="ECO:0000313" key="2">
    <source>
        <dbReference type="EMBL" id="NDK91428.1"/>
    </source>
</evidence>
<reference evidence="2 3" key="1">
    <citation type="submission" date="2020-01" db="EMBL/GenBank/DDBJ databases">
        <title>Investigation of new actinobacteria for the biodesulphurisation of diesel fuel.</title>
        <authorList>
            <person name="Athi Narayanan S.M."/>
        </authorList>
    </citation>
    <scope>NUCLEOTIDE SEQUENCE [LARGE SCALE GENOMIC DNA]</scope>
    <source>
        <strain evidence="2 3">213E</strain>
    </source>
</reference>
<evidence type="ECO:0000313" key="3">
    <source>
        <dbReference type="Proteomes" id="UP000466307"/>
    </source>
</evidence>
<dbReference type="InterPro" id="IPR036390">
    <property type="entry name" value="WH_DNA-bd_sf"/>
</dbReference>
<gene>
    <name evidence="2" type="ORF">GYA93_17855</name>
</gene>
<dbReference type="SUPFAM" id="SSF46785">
    <property type="entry name" value="Winged helix' DNA-binding domain"/>
    <property type="match status" value="1"/>
</dbReference>
<dbReference type="Pfam" id="PF09397">
    <property type="entry name" value="FtsK_gamma"/>
    <property type="match status" value="1"/>
</dbReference>
<feature type="domain" description="FtsK gamma" evidence="1">
    <location>
        <begin position="262"/>
        <end position="327"/>
    </location>
</feature>
<comment type="caution">
    <text evidence="2">The sequence shown here is derived from an EMBL/GenBank/DDBJ whole genome shotgun (WGS) entry which is preliminary data.</text>
</comment>
<dbReference type="InterPro" id="IPR018541">
    <property type="entry name" value="Ftsk_gamma"/>
</dbReference>
<sequence length="344" mass="37031">MMPLMSFTVGTNDFRRALRAVAPNACRDEVLPAICRVRCYVDSENVTVSATDRFTAALGLVSVWETSPLTPVVDGVIDLGLPDIAKILAVFTAGKDKADAPEWQLRVELLEKRTIAEGDRPETSSLTVRITDVSGMISGEVLDLPALTPHENFPDLPQLFATHLEKPSGQLDLFGVSGELLARLKTAARVYGDEPLVLSTPGAERAPIIARCGDSFLGLVMPVNLGPAEDSYQADQAAWQRRLPVPSVTKVVELDEIVGRGAENDDEVRRAAAEIVVAVQFGSAAMLQRRLGIGYKKAERILNQLELAGVVGPKQGSRARKVLFSATDVEGALAQLDQHTAGDK</sequence>
<evidence type="ECO:0000259" key="1">
    <source>
        <dbReference type="SMART" id="SM00843"/>
    </source>
</evidence>
<proteinExistence type="predicted"/>
<dbReference type="Proteomes" id="UP000466307">
    <property type="component" value="Unassembled WGS sequence"/>
</dbReference>
<accession>A0A7K3LT47</accession>
<dbReference type="Gene3D" id="1.10.10.10">
    <property type="entry name" value="Winged helix-like DNA-binding domain superfamily/Winged helix DNA-binding domain"/>
    <property type="match status" value="1"/>
</dbReference>
<dbReference type="Gene3D" id="3.10.150.10">
    <property type="entry name" value="DNA Polymerase III, subunit A, domain 2"/>
    <property type="match status" value="1"/>
</dbReference>
<dbReference type="SMART" id="SM00843">
    <property type="entry name" value="Ftsk_gamma"/>
    <property type="match status" value="1"/>
</dbReference>
<dbReference type="InterPro" id="IPR036388">
    <property type="entry name" value="WH-like_DNA-bd_sf"/>
</dbReference>